<dbReference type="RefSeq" id="WP_344701667.1">
    <property type="nucleotide sequence ID" value="NZ_BAABCK010000017.1"/>
</dbReference>
<dbReference type="InterPro" id="IPR027939">
    <property type="entry name" value="NMT1/THI5"/>
</dbReference>
<comment type="caution">
    <text evidence="3">The sequence shown here is derived from an EMBL/GenBank/DDBJ whole genome shotgun (WGS) entry which is preliminary data.</text>
</comment>
<keyword evidence="1" id="KW-0732">Signal</keyword>
<reference evidence="4" key="1">
    <citation type="journal article" date="2019" name="Int. J. Syst. Evol. Microbiol.">
        <title>The Global Catalogue of Microorganisms (GCM) 10K type strain sequencing project: providing services to taxonomists for standard genome sequencing and annotation.</title>
        <authorList>
            <consortium name="The Broad Institute Genomics Platform"/>
            <consortium name="The Broad Institute Genome Sequencing Center for Infectious Disease"/>
            <person name="Wu L."/>
            <person name="Ma J."/>
        </authorList>
    </citation>
    <scope>NUCLEOTIDE SEQUENCE [LARGE SCALE GENOMIC DNA]</scope>
    <source>
        <strain evidence="4">JCM 16981</strain>
    </source>
</reference>
<organism evidence="3 4">
    <name type="scientific">Salinicoccus jeotgali</name>
    <dbReference type="NCBI Taxonomy" id="381634"/>
    <lineage>
        <taxon>Bacteria</taxon>
        <taxon>Bacillati</taxon>
        <taxon>Bacillota</taxon>
        <taxon>Bacilli</taxon>
        <taxon>Bacillales</taxon>
        <taxon>Staphylococcaceae</taxon>
        <taxon>Salinicoccus</taxon>
    </lineage>
</organism>
<protein>
    <submittedName>
        <fullName evidence="3">ABC transporter substrate-binding protein</fullName>
    </submittedName>
</protein>
<evidence type="ECO:0000313" key="3">
    <source>
        <dbReference type="EMBL" id="GAA3720465.1"/>
    </source>
</evidence>
<feature type="signal peptide" evidence="1">
    <location>
        <begin position="1"/>
        <end position="18"/>
    </location>
</feature>
<feature type="chain" id="PRO_5046261583" evidence="1">
    <location>
        <begin position="19"/>
        <end position="332"/>
    </location>
</feature>
<dbReference type="Pfam" id="PF09084">
    <property type="entry name" value="NMT1"/>
    <property type="match status" value="1"/>
</dbReference>
<dbReference type="SUPFAM" id="SSF53850">
    <property type="entry name" value="Periplasmic binding protein-like II"/>
    <property type="match status" value="1"/>
</dbReference>
<accession>A0ABP7EKG9</accession>
<evidence type="ECO:0000313" key="4">
    <source>
        <dbReference type="Proteomes" id="UP001500920"/>
    </source>
</evidence>
<dbReference type="PANTHER" id="PTHR31528:SF3">
    <property type="entry name" value="THIAMINE BIOSYNTHESIS PROTEIN HI_0357-RELATED"/>
    <property type="match status" value="1"/>
</dbReference>
<evidence type="ECO:0000259" key="2">
    <source>
        <dbReference type="Pfam" id="PF09084"/>
    </source>
</evidence>
<dbReference type="Gene3D" id="3.40.190.10">
    <property type="entry name" value="Periplasmic binding protein-like II"/>
    <property type="match status" value="2"/>
</dbReference>
<dbReference type="InterPro" id="IPR015168">
    <property type="entry name" value="SsuA/THI5"/>
</dbReference>
<evidence type="ECO:0000256" key="1">
    <source>
        <dbReference type="SAM" id="SignalP"/>
    </source>
</evidence>
<gene>
    <name evidence="3" type="ORF">GCM10022378_08030</name>
</gene>
<dbReference type="PANTHER" id="PTHR31528">
    <property type="entry name" value="4-AMINO-5-HYDROXYMETHYL-2-METHYLPYRIMIDINE PHOSPHATE SYNTHASE THI11-RELATED"/>
    <property type="match status" value="1"/>
</dbReference>
<proteinExistence type="predicted"/>
<sequence>MKRMLYAMIAILFLSACGGGEDKASTGEDGLKDVTFVLDWTPNTNHTGIYAAKAEGYYEEQGLDVEIVLPGEAGAEQTVATGNGDFGISAQENVTQSRLQGVSIVSLAAIIQDNTSYLASPKEYDLETPADLEGQTYGGYGSPIEEETIASIMKADGADISEVDILNIGETDFFTAVQRDVDFAWIYYGWTGVEAELRDFPLNTISFTEYSDALNFYTPVMITNEKLIEEDPEMVEAFTKATAKGYQLAMDEPEQAAQHLIDAEPDLDEELVIASQKWLTDVYQGDAPYWGHQERDVWQNYMAWMYENELIDSELDVDAAYTNDFLPGSSDD</sequence>
<name>A0ABP7EKG9_9STAP</name>
<keyword evidence="4" id="KW-1185">Reference proteome</keyword>
<dbReference type="EMBL" id="BAABCK010000017">
    <property type="protein sequence ID" value="GAA3720465.1"/>
    <property type="molecule type" value="Genomic_DNA"/>
</dbReference>
<dbReference type="PROSITE" id="PS51257">
    <property type="entry name" value="PROKAR_LIPOPROTEIN"/>
    <property type="match status" value="1"/>
</dbReference>
<feature type="domain" description="SsuA/THI5-like" evidence="2">
    <location>
        <begin position="43"/>
        <end position="256"/>
    </location>
</feature>
<dbReference type="Proteomes" id="UP001500920">
    <property type="component" value="Unassembled WGS sequence"/>
</dbReference>